<keyword evidence="2" id="KW-1185">Reference proteome</keyword>
<dbReference type="Proteomes" id="UP000595437">
    <property type="component" value="Chromosome 3"/>
</dbReference>
<protein>
    <submittedName>
        <fullName evidence="1">LOC100649604</fullName>
    </submittedName>
</protein>
<dbReference type="PANTHER" id="PTHR47705">
    <property type="entry name" value="AGAP000321-PA"/>
    <property type="match status" value="1"/>
</dbReference>
<accession>A0A7T8QS73</accession>
<reference evidence="2" key="1">
    <citation type="submission" date="2021-01" db="EMBL/GenBank/DDBJ databases">
        <title>Caligus Genome Assembly.</title>
        <authorList>
            <person name="Gallardo-Escarate C."/>
        </authorList>
    </citation>
    <scope>NUCLEOTIDE SEQUENCE [LARGE SCALE GENOMIC DNA]</scope>
</reference>
<evidence type="ECO:0000313" key="1">
    <source>
        <dbReference type="EMBL" id="QQP53225.1"/>
    </source>
</evidence>
<dbReference type="GO" id="GO:0003824">
    <property type="term" value="F:catalytic activity"/>
    <property type="evidence" value="ECO:0007669"/>
    <property type="project" value="InterPro"/>
</dbReference>
<evidence type="ECO:0000313" key="2">
    <source>
        <dbReference type="Proteomes" id="UP000595437"/>
    </source>
</evidence>
<dbReference type="EMBL" id="CP045892">
    <property type="protein sequence ID" value="QQP53225.1"/>
    <property type="molecule type" value="Genomic_DNA"/>
</dbReference>
<organism evidence="1 2">
    <name type="scientific">Caligus rogercresseyi</name>
    <name type="common">Sea louse</name>
    <dbReference type="NCBI Taxonomy" id="217165"/>
    <lineage>
        <taxon>Eukaryota</taxon>
        <taxon>Metazoa</taxon>
        <taxon>Ecdysozoa</taxon>
        <taxon>Arthropoda</taxon>
        <taxon>Crustacea</taxon>
        <taxon>Multicrustacea</taxon>
        <taxon>Hexanauplia</taxon>
        <taxon>Copepoda</taxon>
        <taxon>Siphonostomatoida</taxon>
        <taxon>Caligidae</taxon>
        <taxon>Caligus</taxon>
    </lineage>
</organism>
<dbReference type="AlphaFoldDB" id="A0A7T8QS73"/>
<dbReference type="OrthoDB" id="1577640at2759"/>
<dbReference type="PANTHER" id="PTHR47705:SF1">
    <property type="entry name" value="PNP_UDP_1 DOMAIN-CONTAINING PROTEIN"/>
    <property type="match status" value="1"/>
</dbReference>
<sequence length="92" mass="10211">MVHLGPIAAGRKVAHNDVLRQLFANTRGALAYDSEVDAVVESIFGNRKDQYMLIRGMSDYQDGCSKSHGWRRYSALMAASVLKCIIDKMPPP</sequence>
<dbReference type="Gene3D" id="3.40.50.1580">
    <property type="entry name" value="Nucleoside phosphorylase domain"/>
    <property type="match status" value="1"/>
</dbReference>
<dbReference type="InterPro" id="IPR035994">
    <property type="entry name" value="Nucleoside_phosphorylase_sf"/>
</dbReference>
<proteinExistence type="predicted"/>
<name>A0A7T8QS73_CALRO</name>
<gene>
    <name evidence="1" type="ORF">FKW44_005627</name>
</gene>
<dbReference type="GO" id="GO:0009116">
    <property type="term" value="P:nucleoside metabolic process"/>
    <property type="evidence" value="ECO:0007669"/>
    <property type="project" value="InterPro"/>
</dbReference>